<evidence type="ECO:0000313" key="3">
    <source>
        <dbReference type="Proteomes" id="UP000664859"/>
    </source>
</evidence>
<name>A0A835Z9V3_9STRA</name>
<evidence type="ECO:0000256" key="1">
    <source>
        <dbReference type="ARBA" id="ARBA00022737"/>
    </source>
</evidence>
<dbReference type="EMBL" id="JAFCMP010000146">
    <property type="protein sequence ID" value="KAG5184983.1"/>
    <property type="molecule type" value="Genomic_DNA"/>
</dbReference>
<dbReference type="AlphaFoldDB" id="A0A835Z9V3"/>
<dbReference type="Proteomes" id="UP000664859">
    <property type="component" value="Unassembled WGS sequence"/>
</dbReference>
<evidence type="ECO:0000313" key="2">
    <source>
        <dbReference type="EMBL" id="KAG5184983.1"/>
    </source>
</evidence>
<evidence type="ECO:0008006" key="4">
    <source>
        <dbReference type="Google" id="ProtNLM"/>
    </source>
</evidence>
<dbReference type="PANTHER" id="PTHR47447:SF17">
    <property type="entry name" value="OS12G0638900 PROTEIN"/>
    <property type="match status" value="1"/>
</dbReference>
<dbReference type="PANTHER" id="PTHR47447">
    <property type="entry name" value="OS03G0856100 PROTEIN"/>
    <property type="match status" value="1"/>
</dbReference>
<gene>
    <name evidence="2" type="ORF">JKP88DRAFT_313632</name>
</gene>
<keyword evidence="1" id="KW-0677">Repeat</keyword>
<proteinExistence type="predicted"/>
<protein>
    <recommendedName>
        <fullName evidence="4">Pentatricopeptide repeat-containing protein</fullName>
    </recommendedName>
</protein>
<accession>A0A835Z9V3</accession>
<reference evidence="2" key="1">
    <citation type="submission" date="2021-02" db="EMBL/GenBank/DDBJ databases">
        <title>First Annotated Genome of the Yellow-green Alga Tribonema minus.</title>
        <authorList>
            <person name="Mahan K.M."/>
        </authorList>
    </citation>
    <scope>NUCLEOTIDE SEQUENCE</scope>
    <source>
        <strain evidence="2">UTEX B ZZ1240</strain>
    </source>
</reference>
<sequence>MAESGFTPTAAMYKVLLKAHAALGDTAAVESLLSSMRAAGEEVPPETLAALAKGYGHGGHWEAAEEALEAVLNSDTTTDMRVITVTAFVHACSRAGDLPHIVRWLQRLPSLGLVPTPRMWEIAVSTAHEAGDAAAADALWREAGGATYFGLYKVLVPPEEGASSGWTMLVDHPAQQEHAPGAALDLSTCTAGVIHTALRAEVSWLRMQPVPSVLYVYYIQTSAPDEHAIAASEAAAVMEAVGLHISAVPGTPGLFKASLPSHSSMQQ</sequence>
<dbReference type="InterPro" id="IPR011990">
    <property type="entry name" value="TPR-like_helical_dom_sf"/>
</dbReference>
<organism evidence="2 3">
    <name type="scientific">Tribonema minus</name>
    <dbReference type="NCBI Taxonomy" id="303371"/>
    <lineage>
        <taxon>Eukaryota</taxon>
        <taxon>Sar</taxon>
        <taxon>Stramenopiles</taxon>
        <taxon>Ochrophyta</taxon>
        <taxon>PX clade</taxon>
        <taxon>Xanthophyceae</taxon>
        <taxon>Tribonematales</taxon>
        <taxon>Tribonemataceae</taxon>
        <taxon>Tribonema</taxon>
    </lineage>
</organism>
<keyword evidence="3" id="KW-1185">Reference proteome</keyword>
<comment type="caution">
    <text evidence="2">The sequence shown here is derived from an EMBL/GenBank/DDBJ whole genome shotgun (WGS) entry which is preliminary data.</text>
</comment>
<dbReference type="OrthoDB" id="185373at2759"/>
<dbReference type="Gene3D" id="1.25.40.10">
    <property type="entry name" value="Tetratricopeptide repeat domain"/>
    <property type="match status" value="1"/>
</dbReference>